<comment type="function">
    <text evidence="6">Thiol-specific peroxidase that catalyzes the reduction of hydrogen peroxide and organic hydroperoxides to water and alcohols, respectively. Plays a role in cell protection against oxidative stress by detoxifying peroxides.</text>
</comment>
<dbReference type="CDD" id="cd03014">
    <property type="entry name" value="PRX_Atyp2cys"/>
    <property type="match status" value="1"/>
</dbReference>
<feature type="domain" description="Thioredoxin" evidence="8">
    <location>
        <begin position="66"/>
        <end position="214"/>
    </location>
</feature>
<comment type="miscellaneous">
    <text evidence="6">The active site is a conserved redox-active cysteine residue, the peroxidatic cysteine (C(P)), which makes the nucleophilic attack on the peroxide substrate. The peroxide oxidizes the C(P)-SH to cysteine sulfenic acid (C(P)-SOH), which then reacts with another cysteine residue, the resolving cysteine (C(R)), to form a disulfide bridge. The disulfide is subsequently reduced by an appropriate electron donor to complete the catalytic cycle. In this atypical 2-Cys peroxiredoxin, C(R) is present in the same subunit to form an intramolecular disulfide. The disulfide is subsequently reduced by thioredoxin.</text>
</comment>
<organism evidence="9 10">
    <name type="scientific">Porphyromonas catoniae F0037</name>
    <dbReference type="NCBI Taxonomy" id="1127696"/>
    <lineage>
        <taxon>Bacteria</taxon>
        <taxon>Pseudomonadati</taxon>
        <taxon>Bacteroidota</taxon>
        <taxon>Bacteroidia</taxon>
        <taxon>Bacteroidales</taxon>
        <taxon>Porphyromonadaceae</taxon>
        <taxon>Porphyromonas</taxon>
    </lineage>
</organism>
<evidence type="ECO:0000256" key="1">
    <source>
        <dbReference type="ARBA" id="ARBA00022559"/>
    </source>
</evidence>
<sequence length="214" mass="23117">MISKNLCLKGLVLSLCLPLLSGHVAAQQKQSIHSSQTSQMALNRNKTMATVTFKKDLTIKLNGVLPAVGSQAPNFKGTKTDLSDVHLEDYRGKRVVLNIFPSVDTGVCAASVRRFNAEASKLENTVVLCISKDLPFAQARFCGAEGLDKVIPLSTFRCNCFTDGYGLLQTDGPLYGLLARAVVVIDEAGKILYTELVPEITNEPNYEAALAALK</sequence>
<dbReference type="Pfam" id="PF08534">
    <property type="entry name" value="Redoxin"/>
    <property type="match status" value="1"/>
</dbReference>
<keyword evidence="5 6" id="KW-0676">Redox-active center</keyword>
<keyword evidence="2 6" id="KW-0049">Antioxidant</keyword>
<feature type="signal peptide" evidence="7">
    <location>
        <begin position="1"/>
        <end position="26"/>
    </location>
</feature>
<evidence type="ECO:0000313" key="10">
    <source>
        <dbReference type="Proteomes" id="UP000010408"/>
    </source>
</evidence>
<dbReference type="Proteomes" id="UP000010408">
    <property type="component" value="Unassembled WGS sequence"/>
</dbReference>
<dbReference type="PROSITE" id="PS01265">
    <property type="entry name" value="TPX"/>
    <property type="match status" value="1"/>
</dbReference>
<keyword evidence="7" id="KW-0732">Signal</keyword>
<protein>
    <recommendedName>
        <fullName evidence="6">Thiol peroxidase</fullName>
        <shortName evidence="6">Tpx</shortName>
        <ecNumber evidence="6">1.11.1.24</ecNumber>
    </recommendedName>
    <alternativeName>
        <fullName evidence="6">Peroxiredoxin tpx</fullName>
        <shortName evidence="6">Prx</shortName>
    </alternativeName>
    <alternativeName>
        <fullName evidence="6">Thioredoxin peroxidase</fullName>
    </alternativeName>
    <alternativeName>
        <fullName evidence="6">Thioredoxin-dependent peroxiredoxin</fullName>
    </alternativeName>
</protein>
<proteinExistence type="inferred from homology"/>
<keyword evidence="3 6" id="KW-0560">Oxidoreductase</keyword>
<name>L1NIG4_9PORP</name>
<feature type="disulfide bond" description="Redox-active" evidence="6">
    <location>
        <begin position="108"/>
        <end position="142"/>
    </location>
</feature>
<reference evidence="9 10" key="1">
    <citation type="submission" date="2012-05" db="EMBL/GenBank/DDBJ databases">
        <authorList>
            <person name="Weinstock G."/>
            <person name="Sodergren E."/>
            <person name="Lobos E.A."/>
            <person name="Fulton L."/>
            <person name="Fulton R."/>
            <person name="Courtney L."/>
            <person name="Fronick C."/>
            <person name="O'Laughlin M."/>
            <person name="Godfrey J."/>
            <person name="Wilson R.M."/>
            <person name="Miner T."/>
            <person name="Farmer C."/>
            <person name="Delehaunty K."/>
            <person name="Cordes M."/>
            <person name="Minx P."/>
            <person name="Tomlinson C."/>
            <person name="Chen J."/>
            <person name="Wollam A."/>
            <person name="Pepin K.H."/>
            <person name="Bhonagiri V."/>
            <person name="Zhang X."/>
            <person name="Suruliraj S."/>
            <person name="Warren W."/>
            <person name="Mitreva M."/>
            <person name="Mardis E.R."/>
            <person name="Wilson R.K."/>
        </authorList>
    </citation>
    <scope>NUCLEOTIDE SEQUENCE [LARGE SCALE GENOMIC DNA]</scope>
    <source>
        <strain evidence="9 10">F0037</strain>
    </source>
</reference>
<dbReference type="EMBL" id="AMEQ01000005">
    <property type="protein sequence ID" value="EKY03060.1"/>
    <property type="molecule type" value="Genomic_DNA"/>
</dbReference>
<dbReference type="InterPro" id="IPR050455">
    <property type="entry name" value="Tpx_Peroxidase_subfamily"/>
</dbReference>
<dbReference type="InterPro" id="IPR018219">
    <property type="entry name" value="Tpx_CS"/>
</dbReference>
<dbReference type="STRING" id="1127696.HMPREF9134_00164"/>
<accession>L1NIG4</accession>
<comment type="caution">
    <text evidence="9">The sequence shown here is derived from an EMBL/GenBank/DDBJ whole genome shotgun (WGS) entry which is preliminary data.</text>
</comment>
<dbReference type="eggNOG" id="COG2077">
    <property type="taxonomic scope" value="Bacteria"/>
</dbReference>
<comment type="subunit">
    <text evidence="6">Homodimer.</text>
</comment>
<dbReference type="HOGENOM" id="CLU_042529_12_2_10"/>
<evidence type="ECO:0000256" key="7">
    <source>
        <dbReference type="SAM" id="SignalP"/>
    </source>
</evidence>
<feature type="active site" description="Cysteine sulfenic acid (-SOH) intermediate" evidence="6">
    <location>
        <position position="108"/>
    </location>
</feature>
<dbReference type="Gene3D" id="3.40.30.10">
    <property type="entry name" value="Glutaredoxin"/>
    <property type="match status" value="1"/>
</dbReference>
<comment type="catalytic activity">
    <reaction evidence="6">
        <text>a hydroperoxide + [thioredoxin]-dithiol = an alcohol + [thioredoxin]-disulfide + H2O</text>
        <dbReference type="Rhea" id="RHEA:62620"/>
        <dbReference type="Rhea" id="RHEA-COMP:10698"/>
        <dbReference type="Rhea" id="RHEA-COMP:10700"/>
        <dbReference type="ChEBI" id="CHEBI:15377"/>
        <dbReference type="ChEBI" id="CHEBI:29950"/>
        <dbReference type="ChEBI" id="CHEBI:30879"/>
        <dbReference type="ChEBI" id="CHEBI:35924"/>
        <dbReference type="ChEBI" id="CHEBI:50058"/>
        <dbReference type="EC" id="1.11.1.24"/>
    </reaction>
</comment>
<evidence type="ECO:0000256" key="5">
    <source>
        <dbReference type="ARBA" id="ARBA00023284"/>
    </source>
</evidence>
<dbReference type="PROSITE" id="PS51352">
    <property type="entry name" value="THIOREDOXIN_2"/>
    <property type="match status" value="1"/>
</dbReference>
<evidence type="ECO:0000259" key="8">
    <source>
        <dbReference type="PROSITE" id="PS51352"/>
    </source>
</evidence>
<evidence type="ECO:0000256" key="6">
    <source>
        <dbReference type="HAMAP-Rule" id="MF_00269"/>
    </source>
</evidence>
<dbReference type="PANTHER" id="PTHR43110">
    <property type="entry name" value="THIOL PEROXIDASE"/>
    <property type="match status" value="1"/>
</dbReference>
<dbReference type="PATRIC" id="fig|1127696.3.peg.138"/>
<dbReference type="EC" id="1.11.1.24" evidence="6"/>
<dbReference type="InterPro" id="IPR002065">
    <property type="entry name" value="TPX"/>
</dbReference>
<dbReference type="GO" id="GO:0008379">
    <property type="term" value="F:thioredoxin peroxidase activity"/>
    <property type="evidence" value="ECO:0007669"/>
    <property type="project" value="UniProtKB-UniRule"/>
</dbReference>
<dbReference type="InterPro" id="IPR036249">
    <property type="entry name" value="Thioredoxin-like_sf"/>
</dbReference>
<keyword evidence="1 6" id="KW-0575">Peroxidase</keyword>
<evidence type="ECO:0000256" key="3">
    <source>
        <dbReference type="ARBA" id="ARBA00023002"/>
    </source>
</evidence>
<dbReference type="InterPro" id="IPR013740">
    <property type="entry name" value="Redoxin"/>
</dbReference>
<keyword evidence="4 6" id="KW-1015">Disulfide bond</keyword>
<evidence type="ECO:0000313" key="9">
    <source>
        <dbReference type="EMBL" id="EKY03060.1"/>
    </source>
</evidence>
<dbReference type="NCBIfam" id="NF001808">
    <property type="entry name" value="PRK00522.1"/>
    <property type="match status" value="1"/>
</dbReference>
<feature type="chain" id="PRO_5003954662" description="Thiol peroxidase" evidence="7">
    <location>
        <begin position="27"/>
        <end position="214"/>
    </location>
</feature>
<evidence type="ECO:0000256" key="2">
    <source>
        <dbReference type="ARBA" id="ARBA00022862"/>
    </source>
</evidence>
<dbReference type="InterPro" id="IPR013766">
    <property type="entry name" value="Thioredoxin_domain"/>
</dbReference>
<dbReference type="PANTHER" id="PTHR43110:SF1">
    <property type="entry name" value="THIOL PEROXIDASE"/>
    <property type="match status" value="1"/>
</dbReference>
<dbReference type="AlphaFoldDB" id="L1NIG4"/>
<dbReference type="SUPFAM" id="SSF52833">
    <property type="entry name" value="Thioredoxin-like"/>
    <property type="match status" value="1"/>
</dbReference>
<comment type="similarity">
    <text evidence="6">Belongs to the peroxiredoxin family. Tpx subfamily.</text>
</comment>
<evidence type="ECO:0000256" key="4">
    <source>
        <dbReference type="ARBA" id="ARBA00023157"/>
    </source>
</evidence>
<gene>
    <name evidence="6" type="primary">tpx</name>
    <name evidence="9" type="ORF">HMPREF9134_00164</name>
</gene>
<dbReference type="HAMAP" id="MF_00269">
    <property type="entry name" value="Tpx"/>
    <property type="match status" value="1"/>
</dbReference>